<dbReference type="Gene3D" id="3.30.420.10">
    <property type="entry name" value="Ribonuclease H-like superfamily/Ribonuclease H"/>
    <property type="match status" value="1"/>
</dbReference>
<dbReference type="InterPro" id="IPR002156">
    <property type="entry name" value="RNaseH_domain"/>
</dbReference>
<dbReference type="InterPro" id="IPR044730">
    <property type="entry name" value="RNase_H-like_dom_plant"/>
</dbReference>
<dbReference type="InterPro" id="IPR052929">
    <property type="entry name" value="RNase_H-like_EbsB-rel"/>
</dbReference>
<protein>
    <recommendedName>
        <fullName evidence="1">RNase H type-1 domain-containing protein</fullName>
    </recommendedName>
</protein>
<dbReference type="PANTHER" id="PTHR47074">
    <property type="entry name" value="BNAC02G40300D PROTEIN"/>
    <property type="match status" value="1"/>
</dbReference>
<reference evidence="2" key="1">
    <citation type="submission" date="2019-12" db="EMBL/GenBank/DDBJ databases">
        <title>Genome sequencing and annotation of Brassica cretica.</title>
        <authorList>
            <person name="Studholme D.J."/>
            <person name="Sarris P."/>
        </authorList>
    </citation>
    <scope>NUCLEOTIDE SEQUENCE</scope>
    <source>
        <strain evidence="2">PFS-109/04</strain>
        <tissue evidence="2">Leaf</tissue>
    </source>
</reference>
<evidence type="ECO:0000259" key="1">
    <source>
        <dbReference type="Pfam" id="PF13456"/>
    </source>
</evidence>
<dbReference type="Proteomes" id="UP000712600">
    <property type="component" value="Unassembled WGS sequence"/>
</dbReference>
<dbReference type="GO" id="GO:0004523">
    <property type="term" value="F:RNA-DNA hybrid ribonuclease activity"/>
    <property type="evidence" value="ECO:0007669"/>
    <property type="project" value="InterPro"/>
</dbReference>
<dbReference type="SUPFAM" id="SSF53098">
    <property type="entry name" value="Ribonuclease H-like"/>
    <property type="match status" value="1"/>
</dbReference>
<feature type="domain" description="RNase H type-1" evidence="1">
    <location>
        <begin position="55"/>
        <end position="141"/>
    </location>
</feature>
<dbReference type="InterPro" id="IPR036397">
    <property type="entry name" value="RNaseH_sf"/>
</dbReference>
<accession>A0A8S9PRE3</accession>
<dbReference type="AlphaFoldDB" id="A0A8S9PRE3"/>
<dbReference type="EMBL" id="QGKX02001347">
    <property type="protein sequence ID" value="KAF3526373.1"/>
    <property type="molecule type" value="Genomic_DNA"/>
</dbReference>
<sequence length="155" mass="16889">MQMHILHMLRNGHAPLTPDDKHPPYDNCNQGMGPGATQPCRSFTPNLGSSFEDHISSACMAEALAIRHAFIHAMDLNITHIWLRSDSQVLIRALSSGRRPIDLHGVLSDIFSISSSCFVSCRFSFISRDLNGPADSYAKACLFSGPSSCISPNSS</sequence>
<dbReference type="Pfam" id="PF13456">
    <property type="entry name" value="RVT_3"/>
    <property type="match status" value="1"/>
</dbReference>
<dbReference type="CDD" id="cd06222">
    <property type="entry name" value="RNase_H_like"/>
    <property type="match status" value="1"/>
</dbReference>
<evidence type="ECO:0000313" key="3">
    <source>
        <dbReference type="Proteomes" id="UP000712600"/>
    </source>
</evidence>
<name>A0A8S9PRE3_BRACR</name>
<organism evidence="2 3">
    <name type="scientific">Brassica cretica</name>
    <name type="common">Mustard</name>
    <dbReference type="NCBI Taxonomy" id="69181"/>
    <lineage>
        <taxon>Eukaryota</taxon>
        <taxon>Viridiplantae</taxon>
        <taxon>Streptophyta</taxon>
        <taxon>Embryophyta</taxon>
        <taxon>Tracheophyta</taxon>
        <taxon>Spermatophyta</taxon>
        <taxon>Magnoliopsida</taxon>
        <taxon>eudicotyledons</taxon>
        <taxon>Gunneridae</taxon>
        <taxon>Pentapetalae</taxon>
        <taxon>rosids</taxon>
        <taxon>malvids</taxon>
        <taxon>Brassicales</taxon>
        <taxon>Brassicaceae</taxon>
        <taxon>Brassiceae</taxon>
        <taxon>Brassica</taxon>
    </lineage>
</organism>
<proteinExistence type="predicted"/>
<gene>
    <name evidence="2" type="ORF">F2Q69_00050752</name>
</gene>
<evidence type="ECO:0000313" key="2">
    <source>
        <dbReference type="EMBL" id="KAF3526373.1"/>
    </source>
</evidence>
<dbReference type="GO" id="GO:0003676">
    <property type="term" value="F:nucleic acid binding"/>
    <property type="evidence" value="ECO:0007669"/>
    <property type="project" value="InterPro"/>
</dbReference>
<dbReference type="InterPro" id="IPR012337">
    <property type="entry name" value="RNaseH-like_sf"/>
</dbReference>
<comment type="caution">
    <text evidence="2">The sequence shown here is derived from an EMBL/GenBank/DDBJ whole genome shotgun (WGS) entry which is preliminary data.</text>
</comment>
<dbReference type="PANTHER" id="PTHR47074:SF49">
    <property type="entry name" value="POLYNUCLEOTIDYL TRANSFERASE, RIBONUCLEASE H-LIKE SUPERFAMILY PROTEIN"/>
    <property type="match status" value="1"/>
</dbReference>